<dbReference type="GeneID" id="36398095"/>
<keyword evidence="2" id="KW-1185">Reference proteome</keyword>
<sequence length="79" mass="9153">MKHGLDQHLDSRYDLILCSARTDFGDLLSKTIDFMWKDGVFHDTVIGHKRSQFLSSEIAKSLWQTWMVAAAISYVFQIM</sequence>
<dbReference type="AlphaFoldDB" id="A0A0P1A7A8"/>
<name>A0A0P1A7A8_PLAHL</name>
<dbReference type="Proteomes" id="UP000054928">
    <property type="component" value="Unassembled WGS sequence"/>
</dbReference>
<protein>
    <submittedName>
        <fullName evidence="1">Uncharacterized protein</fullName>
    </submittedName>
</protein>
<dbReference type="RefSeq" id="XP_024572861.1">
    <property type="nucleotide sequence ID" value="XM_024721412.1"/>
</dbReference>
<organism evidence="1 2">
    <name type="scientific">Plasmopara halstedii</name>
    <name type="common">Downy mildew of sunflower</name>
    <dbReference type="NCBI Taxonomy" id="4781"/>
    <lineage>
        <taxon>Eukaryota</taxon>
        <taxon>Sar</taxon>
        <taxon>Stramenopiles</taxon>
        <taxon>Oomycota</taxon>
        <taxon>Peronosporomycetes</taxon>
        <taxon>Peronosporales</taxon>
        <taxon>Peronosporaceae</taxon>
        <taxon>Plasmopara</taxon>
    </lineage>
</organism>
<dbReference type="EMBL" id="CCYD01000207">
    <property type="protein sequence ID" value="CEG36492.1"/>
    <property type="molecule type" value="Genomic_DNA"/>
</dbReference>
<reference evidence="2" key="1">
    <citation type="submission" date="2014-09" db="EMBL/GenBank/DDBJ databases">
        <authorList>
            <person name="Sharma Rahul"/>
            <person name="Thines Marco"/>
        </authorList>
    </citation>
    <scope>NUCLEOTIDE SEQUENCE [LARGE SCALE GENOMIC DNA]</scope>
</reference>
<evidence type="ECO:0000313" key="2">
    <source>
        <dbReference type="Proteomes" id="UP000054928"/>
    </source>
</evidence>
<evidence type="ECO:0000313" key="1">
    <source>
        <dbReference type="EMBL" id="CEG36492.1"/>
    </source>
</evidence>
<accession>A0A0P1A7A8</accession>
<proteinExistence type="predicted"/>